<evidence type="ECO:0000256" key="3">
    <source>
        <dbReference type="SAM" id="MobiDB-lite"/>
    </source>
</evidence>
<dbReference type="GO" id="GO:0051028">
    <property type="term" value="P:mRNA transport"/>
    <property type="evidence" value="ECO:0007669"/>
    <property type="project" value="TreeGrafter"/>
</dbReference>
<comment type="similarity">
    <text evidence="1">Belongs to the SLBP family.</text>
</comment>
<proteinExistence type="inferred from homology"/>
<dbReference type="Pfam" id="PF15247">
    <property type="entry name" value="SLBP_RNA_bind"/>
    <property type="match status" value="1"/>
</dbReference>
<dbReference type="GO" id="GO:0071204">
    <property type="term" value="C:histone pre-mRNA 3'end processing complex"/>
    <property type="evidence" value="ECO:0007669"/>
    <property type="project" value="TreeGrafter"/>
</dbReference>
<evidence type="ECO:0000256" key="1">
    <source>
        <dbReference type="ARBA" id="ARBA00006151"/>
    </source>
</evidence>
<dbReference type="Gene3D" id="1.10.8.1120">
    <property type="entry name" value="Histone RNA hairpin-binding protein RNA-binding domain"/>
    <property type="match status" value="1"/>
</dbReference>
<dbReference type="EMBL" id="BMAW01020712">
    <property type="protein sequence ID" value="GFT69555.1"/>
    <property type="molecule type" value="Genomic_DNA"/>
</dbReference>
<feature type="region of interest" description="Disordered" evidence="3">
    <location>
        <begin position="199"/>
        <end position="227"/>
    </location>
</feature>
<dbReference type="FunFam" id="1.10.8.1120:FF:000001">
    <property type="entry name" value="Histone RNA hairpin-binding protein-like"/>
    <property type="match status" value="1"/>
</dbReference>
<dbReference type="AlphaFoldDB" id="A0A8X6U0L6"/>
<evidence type="ECO:0000313" key="6">
    <source>
        <dbReference type="Proteomes" id="UP000887013"/>
    </source>
</evidence>
<dbReference type="Proteomes" id="UP000887013">
    <property type="component" value="Unassembled WGS sequence"/>
</dbReference>
<evidence type="ECO:0000256" key="2">
    <source>
        <dbReference type="ARBA" id="ARBA00022884"/>
    </source>
</evidence>
<keyword evidence="2" id="KW-0694">RNA-binding</keyword>
<feature type="compositionally biased region" description="Acidic residues" evidence="3">
    <location>
        <begin position="295"/>
        <end position="307"/>
    </location>
</feature>
<dbReference type="InterPro" id="IPR026502">
    <property type="entry name" value="SLBP1/SLBP2"/>
</dbReference>
<feature type="region of interest" description="Disordered" evidence="3">
    <location>
        <begin position="1"/>
        <end position="37"/>
    </location>
</feature>
<organism evidence="5 6">
    <name type="scientific">Nephila pilipes</name>
    <name type="common">Giant wood spider</name>
    <name type="synonym">Nephila maculata</name>
    <dbReference type="NCBI Taxonomy" id="299642"/>
    <lineage>
        <taxon>Eukaryota</taxon>
        <taxon>Metazoa</taxon>
        <taxon>Ecdysozoa</taxon>
        <taxon>Arthropoda</taxon>
        <taxon>Chelicerata</taxon>
        <taxon>Arachnida</taxon>
        <taxon>Araneae</taxon>
        <taxon>Araneomorphae</taxon>
        <taxon>Entelegynae</taxon>
        <taxon>Araneoidea</taxon>
        <taxon>Nephilidae</taxon>
        <taxon>Nephila</taxon>
    </lineage>
</organism>
<reference evidence="5" key="1">
    <citation type="submission" date="2020-08" db="EMBL/GenBank/DDBJ databases">
        <title>Multicomponent nature underlies the extraordinary mechanical properties of spider dragline silk.</title>
        <authorList>
            <person name="Kono N."/>
            <person name="Nakamura H."/>
            <person name="Mori M."/>
            <person name="Yoshida Y."/>
            <person name="Ohtoshi R."/>
            <person name="Malay A.D."/>
            <person name="Moran D.A.P."/>
            <person name="Tomita M."/>
            <person name="Numata K."/>
            <person name="Arakawa K."/>
        </authorList>
    </citation>
    <scope>NUCLEOTIDE SEQUENCE</scope>
</reference>
<feature type="compositionally biased region" description="Polar residues" evidence="3">
    <location>
        <begin position="25"/>
        <end position="36"/>
    </location>
</feature>
<accession>A0A8X6U0L6</accession>
<sequence>MSSNRAKRNLGNTRYFNHSRFGHPKSSNENDITIKSPSKERYDLRSLINSKNGSEFVDGGDASFLKPKKYRLSWAEMCEAAENSADMSEILDETSVSSPMKSLSVASPNKGNLDILEGQGVTNKGMAAAGDKVITNKGMAAAGDKVIGKTNESPRPKTGKKRERNKEQVFDMITLSPSTDGVKRRLGWSRSNFFGDDASTTSSSMYSSDNEQDSERSGKRYETDPGVLERRQKQINYGKNTKGYQLYLKAIPKHQRNSDHIFTPKKHIKYSRRSWDSQIKIWRRRLHEWDPKSNDDEEEEDDADVDLSDMVGMF</sequence>
<protein>
    <submittedName>
        <fullName evidence="5">Oocyte-specific histone RNA stem-loop-binding protein 2</fullName>
    </submittedName>
</protein>
<evidence type="ECO:0000313" key="5">
    <source>
        <dbReference type="EMBL" id="GFT69555.1"/>
    </source>
</evidence>
<feature type="domain" description="Histone RNA hairpin-binding protein RNA-binding" evidence="4">
    <location>
        <begin position="224"/>
        <end position="291"/>
    </location>
</feature>
<evidence type="ECO:0000259" key="4">
    <source>
        <dbReference type="Pfam" id="PF15247"/>
    </source>
</evidence>
<dbReference type="InterPro" id="IPR029344">
    <property type="entry name" value="SLBP_RNA_bind"/>
</dbReference>
<gene>
    <name evidence="5" type="primary">slbp2</name>
    <name evidence="5" type="ORF">NPIL_500451</name>
</gene>
<dbReference type="InterPro" id="IPR038294">
    <property type="entry name" value="SLBP_RNA_bind_sf"/>
</dbReference>
<dbReference type="PANTHER" id="PTHR17408">
    <property type="entry name" value="HISTONE RNA HAIRPIN-BINDING PROTEIN"/>
    <property type="match status" value="1"/>
</dbReference>
<dbReference type="PANTHER" id="PTHR17408:SF0">
    <property type="entry name" value="HISTONE RNA HAIRPIN-BINDING PROTEIN"/>
    <property type="match status" value="1"/>
</dbReference>
<dbReference type="GO" id="GO:0006398">
    <property type="term" value="P:mRNA 3'-end processing by stem-loop binding and cleavage"/>
    <property type="evidence" value="ECO:0007669"/>
    <property type="project" value="TreeGrafter"/>
</dbReference>
<comment type="caution">
    <text evidence="5">The sequence shown here is derived from an EMBL/GenBank/DDBJ whole genome shotgun (WGS) entry which is preliminary data.</text>
</comment>
<keyword evidence="6" id="KW-1185">Reference proteome</keyword>
<feature type="compositionally biased region" description="Low complexity" evidence="3">
    <location>
        <begin position="199"/>
        <end position="208"/>
    </location>
</feature>
<dbReference type="GO" id="GO:0007076">
    <property type="term" value="P:mitotic chromosome condensation"/>
    <property type="evidence" value="ECO:0007669"/>
    <property type="project" value="UniProtKB-ARBA"/>
</dbReference>
<feature type="region of interest" description="Disordered" evidence="3">
    <location>
        <begin position="290"/>
        <end position="314"/>
    </location>
</feature>
<name>A0A8X6U0L6_NEPPI</name>
<dbReference type="GO" id="GO:0003729">
    <property type="term" value="F:mRNA binding"/>
    <property type="evidence" value="ECO:0007669"/>
    <property type="project" value="InterPro"/>
</dbReference>
<feature type="region of interest" description="Disordered" evidence="3">
    <location>
        <begin position="145"/>
        <end position="167"/>
    </location>
</feature>
<dbReference type="GO" id="GO:0071207">
    <property type="term" value="F:histone pre-mRNA stem-loop binding"/>
    <property type="evidence" value="ECO:0007669"/>
    <property type="project" value="TreeGrafter"/>
</dbReference>
<dbReference type="OrthoDB" id="265795at2759"/>
<dbReference type="GO" id="GO:0005737">
    <property type="term" value="C:cytoplasm"/>
    <property type="evidence" value="ECO:0007669"/>
    <property type="project" value="TreeGrafter"/>
</dbReference>
<feature type="compositionally biased region" description="Basic and acidic residues" evidence="3">
    <location>
        <begin position="213"/>
        <end position="227"/>
    </location>
</feature>